<dbReference type="EMBL" id="AEPW01000008">
    <property type="protein sequence ID" value="EFU77720.1"/>
    <property type="molecule type" value="Genomic_DNA"/>
</dbReference>
<dbReference type="GO" id="GO:0008408">
    <property type="term" value="F:3'-5' exonuclease activity"/>
    <property type="evidence" value="ECO:0007669"/>
    <property type="project" value="TreeGrafter"/>
</dbReference>
<feature type="domain" description="Exonuclease" evidence="1">
    <location>
        <begin position="11"/>
        <end position="189"/>
    </location>
</feature>
<proteinExistence type="predicted"/>
<sequence>MFEKIFEKYNQIIFFDTETTGFHPERLDQIIELAAISIDKTGRQQEMDEFIKLFRVQELPQQITELTGISSDTLSAQGKDEFAVLNKFIDMIQGNGKTLLIAHNAQFDLKFMAYAIHRNKNKEWMQVFNDCDYLDTLTVYKDRRQYPHRLESAIVQYHLINKVKNSHRAIDDCRALIEVTRCMYEEREDLDRYVNLFGFNPRYGPDEKKLKKVTYVSQSMDAYLGRPLYETIKKGV</sequence>
<protein>
    <submittedName>
        <fullName evidence="2">Exonuclease</fullName>
    </submittedName>
</protein>
<dbReference type="Pfam" id="PF00929">
    <property type="entry name" value="RNase_T"/>
    <property type="match status" value="1"/>
</dbReference>
<dbReference type="Gene3D" id="3.30.420.10">
    <property type="entry name" value="Ribonuclease H-like superfamily/Ribonuclease H"/>
    <property type="match status" value="1"/>
</dbReference>
<evidence type="ECO:0000313" key="2">
    <source>
        <dbReference type="EMBL" id="EFU77720.1"/>
    </source>
</evidence>
<evidence type="ECO:0000313" key="3">
    <source>
        <dbReference type="Proteomes" id="UP000003434"/>
    </source>
</evidence>
<dbReference type="PANTHER" id="PTHR30231:SF37">
    <property type="entry name" value="EXODEOXYRIBONUCLEASE 10"/>
    <property type="match status" value="1"/>
</dbReference>
<dbReference type="PANTHER" id="PTHR30231">
    <property type="entry name" value="DNA POLYMERASE III SUBUNIT EPSILON"/>
    <property type="match status" value="1"/>
</dbReference>
<gene>
    <name evidence="2" type="ORF">HMPREF0381_0365</name>
</gene>
<keyword evidence="2" id="KW-0378">Hydrolase</keyword>
<organism evidence="2 3">
    <name type="scientific">Lachnoanaerobaculum saburreum DSM 3986</name>
    <dbReference type="NCBI Taxonomy" id="887325"/>
    <lineage>
        <taxon>Bacteria</taxon>
        <taxon>Bacillati</taxon>
        <taxon>Bacillota</taxon>
        <taxon>Clostridia</taxon>
        <taxon>Lachnospirales</taxon>
        <taxon>Lachnospiraceae</taxon>
        <taxon>Lachnoanaerobaculum</taxon>
    </lineage>
</organism>
<dbReference type="Proteomes" id="UP000003434">
    <property type="component" value="Unassembled WGS sequence"/>
</dbReference>
<evidence type="ECO:0000259" key="1">
    <source>
        <dbReference type="SMART" id="SM00479"/>
    </source>
</evidence>
<accession>E6LK80</accession>
<dbReference type="InterPro" id="IPR013520">
    <property type="entry name" value="Ribonucl_H"/>
</dbReference>
<dbReference type="HOGENOM" id="CLU_047806_6_0_9"/>
<dbReference type="CDD" id="cd06127">
    <property type="entry name" value="DEDDh"/>
    <property type="match status" value="1"/>
</dbReference>
<dbReference type="SMART" id="SM00479">
    <property type="entry name" value="EXOIII"/>
    <property type="match status" value="1"/>
</dbReference>
<dbReference type="GO" id="GO:0045004">
    <property type="term" value="P:DNA replication proofreading"/>
    <property type="evidence" value="ECO:0007669"/>
    <property type="project" value="TreeGrafter"/>
</dbReference>
<keyword evidence="2" id="KW-0269">Exonuclease</keyword>
<dbReference type="InterPro" id="IPR012337">
    <property type="entry name" value="RNaseH-like_sf"/>
</dbReference>
<keyword evidence="2" id="KW-0540">Nuclease</keyword>
<comment type="caution">
    <text evidence="2">The sequence shown here is derived from an EMBL/GenBank/DDBJ whole genome shotgun (WGS) entry which is preliminary data.</text>
</comment>
<name>E6LK80_9FIRM</name>
<dbReference type="RefSeq" id="WP_008750136.1">
    <property type="nucleotide sequence ID" value="NZ_GL622296.1"/>
</dbReference>
<dbReference type="SUPFAM" id="SSF53098">
    <property type="entry name" value="Ribonuclease H-like"/>
    <property type="match status" value="1"/>
</dbReference>
<dbReference type="AlphaFoldDB" id="E6LK80"/>
<reference evidence="2 3" key="1">
    <citation type="submission" date="2010-12" db="EMBL/GenBank/DDBJ databases">
        <authorList>
            <person name="Muzny D."/>
            <person name="Qin X."/>
            <person name="Deng J."/>
            <person name="Jiang H."/>
            <person name="Liu Y."/>
            <person name="Qu J."/>
            <person name="Song X.-Z."/>
            <person name="Zhang L."/>
            <person name="Thornton R."/>
            <person name="Coyle M."/>
            <person name="Francisco L."/>
            <person name="Jackson L."/>
            <person name="Javaid M."/>
            <person name="Korchina V."/>
            <person name="Kovar C."/>
            <person name="Mata R."/>
            <person name="Mathew T."/>
            <person name="Ngo R."/>
            <person name="Nguyen L."/>
            <person name="Nguyen N."/>
            <person name="Okwuonu G."/>
            <person name="Ongeri F."/>
            <person name="Pham C."/>
            <person name="Simmons D."/>
            <person name="Wilczek-Boney K."/>
            <person name="Hale W."/>
            <person name="Jakkamsetti A."/>
            <person name="Pham P."/>
            <person name="Ruth R."/>
            <person name="San Lucas F."/>
            <person name="Warren J."/>
            <person name="Zhang J."/>
            <person name="Zhao Z."/>
            <person name="Zhou C."/>
            <person name="Zhu D."/>
            <person name="Lee S."/>
            <person name="Bess C."/>
            <person name="Blankenburg K."/>
            <person name="Forbes L."/>
            <person name="Fu Q."/>
            <person name="Gubbala S."/>
            <person name="Hirani K."/>
            <person name="Jayaseelan J.C."/>
            <person name="Lara F."/>
            <person name="Munidasa M."/>
            <person name="Palculict T."/>
            <person name="Patil S."/>
            <person name="Pu L.-L."/>
            <person name="Saada N."/>
            <person name="Tang L."/>
            <person name="Weissenberger G."/>
            <person name="Zhu Y."/>
            <person name="Hemphill L."/>
            <person name="Shang Y."/>
            <person name="Youmans B."/>
            <person name="Ayvaz T."/>
            <person name="Ross M."/>
            <person name="Santibanez J."/>
            <person name="Aqrawi P."/>
            <person name="Gross S."/>
            <person name="Joshi V."/>
            <person name="Fowler G."/>
            <person name="Nazareth L."/>
            <person name="Reid J."/>
            <person name="Worley K."/>
            <person name="Petrosino J."/>
            <person name="Highlander S."/>
            <person name="Gibbs R."/>
        </authorList>
    </citation>
    <scope>NUCLEOTIDE SEQUENCE [LARGE SCALE GENOMIC DNA]</scope>
    <source>
        <strain evidence="2 3">DSM 3986</strain>
    </source>
</reference>
<dbReference type="InterPro" id="IPR036397">
    <property type="entry name" value="RNaseH_sf"/>
</dbReference>
<dbReference type="GO" id="GO:0005829">
    <property type="term" value="C:cytosol"/>
    <property type="evidence" value="ECO:0007669"/>
    <property type="project" value="TreeGrafter"/>
</dbReference>
<dbReference type="GO" id="GO:0003676">
    <property type="term" value="F:nucleic acid binding"/>
    <property type="evidence" value="ECO:0007669"/>
    <property type="project" value="InterPro"/>
</dbReference>
<dbReference type="eggNOG" id="COG2176">
    <property type="taxonomic scope" value="Bacteria"/>
</dbReference>